<proteinExistence type="predicted"/>
<comment type="caution">
    <text evidence="3">The sequence shown here is derived from an EMBL/GenBank/DDBJ whole genome shotgun (WGS) entry which is preliminary data.</text>
</comment>
<dbReference type="Gene3D" id="2.30.30.100">
    <property type="match status" value="1"/>
</dbReference>
<accession>A0AAV7YNZ4</accession>
<dbReference type="Pfam" id="PF01423">
    <property type="entry name" value="LSM"/>
    <property type="match status" value="1"/>
</dbReference>
<evidence type="ECO:0000313" key="3">
    <source>
        <dbReference type="EMBL" id="KAJ3430432.1"/>
    </source>
</evidence>
<dbReference type="EMBL" id="JANTQA010000051">
    <property type="protein sequence ID" value="KAJ3430432.1"/>
    <property type="molecule type" value="Genomic_DNA"/>
</dbReference>
<dbReference type="AlphaFoldDB" id="A0AAV7YNZ4"/>
<feature type="domain" description="Sm" evidence="2">
    <location>
        <begin position="36"/>
        <end position="90"/>
    </location>
</feature>
<name>A0AAV7YNZ4_9EUKA</name>
<sequence>MSKDNTKEKDTSQTNQKEEINKNKEIKQVNESENVKKARGLIGSIIKIKVKDGREFVGHLDCFDQQGNIVLSNSIEQTILNGEALRRRIGTITIGYTQIVEIFKYKNKKEKDL</sequence>
<dbReference type="InterPro" id="IPR010920">
    <property type="entry name" value="LSM_dom_sf"/>
</dbReference>
<gene>
    <name evidence="3" type="ORF">M0812_23439</name>
</gene>
<dbReference type="SMART" id="SM00651">
    <property type="entry name" value="Sm"/>
    <property type="match status" value="1"/>
</dbReference>
<evidence type="ECO:0000259" key="2">
    <source>
        <dbReference type="SMART" id="SM00651"/>
    </source>
</evidence>
<evidence type="ECO:0000256" key="1">
    <source>
        <dbReference type="SAM" id="MobiDB-lite"/>
    </source>
</evidence>
<evidence type="ECO:0000313" key="4">
    <source>
        <dbReference type="Proteomes" id="UP001146793"/>
    </source>
</evidence>
<organism evidence="3 4">
    <name type="scientific">Anaeramoeba flamelloides</name>
    <dbReference type="NCBI Taxonomy" id="1746091"/>
    <lineage>
        <taxon>Eukaryota</taxon>
        <taxon>Metamonada</taxon>
        <taxon>Anaeramoebidae</taxon>
        <taxon>Anaeramoeba</taxon>
    </lineage>
</organism>
<dbReference type="Proteomes" id="UP001146793">
    <property type="component" value="Unassembled WGS sequence"/>
</dbReference>
<dbReference type="SUPFAM" id="SSF50182">
    <property type="entry name" value="Sm-like ribonucleoproteins"/>
    <property type="match status" value="1"/>
</dbReference>
<reference evidence="3" key="1">
    <citation type="submission" date="2022-08" db="EMBL/GenBank/DDBJ databases">
        <title>Novel sulphate-reducing endosymbionts in the free-living metamonad Anaeramoeba.</title>
        <authorList>
            <person name="Jerlstrom-Hultqvist J."/>
            <person name="Cepicka I."/>
            <person name="Gallot-Lavallee L."/>
            <person name="Salas-Leiva D."/>
            <person name="Curtis B.A."/>
            <person name="Zahonova K."/>
            <person name="Pipaliya S."/>
            <person name="Dacks J."/>
            <person name="Roger A.J."/>
        </authorList>
    </citation>
    <scope>NUCLEOTIDE SEQUENCE</scope>
    <source>
        <strain evidence="3">Busselton2</strain>
    </source>
</reference>
<dbReference type="InterPro" id="IPR001163">
    <property type="entry name" value="Sm_dom_euk/arc"/>
</dbReference>
<feature type="region of interest" description="Disordered" evidence="1">
    <location>
        <begin position="1"/>
        <end position="25"/>
    </location>
</feature>
<protein>
    <recommendedName>
        <fullName evidence="2">Sm domain-containing protein</fullName>
    </recommendedName>
</protein>